<organism evidence="2 3">
    <name type="scientific">Caerostris darwini</name>
    <dbReference type="NCBI Taxonomy" id="1538125"/>
    <lineage>
        <taxon>Eukaryota</taxon>
        <taxon>Metazoa</taxon>
        <taxon>Ecdysozoa</taxon>
        <taxon>Arthropoda</taxon>
        <taxon>Chelicerata</taxon>
        <taxon>Arachnida</taxon>
        <taxon>Araneae</taxon>
        <taxon>Araneomorphae</taxon>
        <taxon>Entelegynae</taxon>
        <taxon>Araneoidea</taxon>
        <taxon>Araneidae</taxon>
        <taxon>Caerostris</taxon>
    </lineage>
</organism>
<feature type="compositionally biased region" description="Basic residues" evidence="1">
    <location>
        <begin position="8"/>
        <end position="20"/>
    </location>
</feature>
<keyword evidence="3" id="KW-1185">Reference proteome</keyword>
<evidence type="ECO:0000313" key="2">
    <source>
        <dbReference type="EMBL" id="GIY11125.1"/>
    </source>
</evidence>
<dbReference type="AlphaFoldDB" id="A0AAV4QPM3"/>
<gene>
    <name evidence="2" type="ORF">CDAR_116101</name>
</gene>
<protein>
    <submittedName>
        <fullName evidence="2">Uncharacterized protein</fullName>
    </submittedName>
</protein>
<sequence>MDPGAGCKHVRSLQGSRRKNRSDSLQKPGACQNSLNKRFLIRKLDKDLNREAFIEDFCFSGKWAIKTAGWKVHLLDLMEVLIPLHISEGSFENTSERQEMQCSIPSITHGAPWGNLMNFCYLYLSSDRGAGGHSIKSNAY</sequence>
<feature type="region of interest" description="Disordered" evidence="1">
    <location>
        <begin position="1"/>
        <end position="30"/>
    </location>
</feature>
<proteinExistence type="predicted"/>
<dbReference type="EMBL" id="BPLQ01004866">
    <property type="protein sequence ID" value="GIY11125.1"/>
    <property type="molecule type" value="Genomic_DNA"/>
</dbReference>
<evidence type="ECO:0000256" key="1">
    <source>
        <dbReference type="SAM" id="MobiDB-lite"/>
    </source>
</evidence>
<name>A0AAV4QPM3_9ARAC</name>
<accession>A0AAV4QPM3</accession>
<reference evidence="2 3" key="1">
    <citation type="submission" date="2021-06" db="EMBL/GenBank/DDBJ databases">
        <title>Caerostris darwini draft genome.</title>
        <authorList>
            <person name="Kono N."/>
            <person name="Arakawa K."/>
        </authorList>
    </citation>
    <scope>NUCLEOTIDE SEQUENCE [LARGE SCALE GENOMIC DNA]</scope>
</reference>
<comment type="caution">
    <text evidence="2">The sequence shown here is derived from an EMBL/GenBank/DDBJ whole genome shotgun (WGS) entry which is preliminary data.</text>
</comment>
<evidence type="ECO:0000313" key="3">
    <source>
        <dbReference type="Proteomes" id="UP001054837"/>
    </source>
</evidence>
<dbReference type="Proteomes" id="UP001054837">
    <property type="component" value="Unassembled WGS sequence"/>
</dbReference>